<feature type="transmembrane region" description="Helical" evidence="7">
    <location>
        <begin position="174"/>
        <end position="195"/>
    </location>
</feature>
<name>A0AA46YJ68_9ACTN</name>
<keyword evidence="10" id="KW-1185">Reference proteome</keyword>
<dbReference type="KEGG" id="sgrg:L0C25_15635"/>
<dbReference type="AlphaFoldDB" id="A0AA46YJ68"/>
<dbReference type="InterPro" id="IPR004638">
    <property type="entry name" value="EmrB-like"/>
</dbReference>
<dbReference type="SUPFAM" id="SSF103473">
    <property type="entry name" value="MFS general substrate transporter"/>
    <property type="match status" value="1"/>
</dbReference>
<dbReference type="Gene3D" id="1.20.1720.10">
    <property type="entry name" value="Multidrug resistance protein D"/>
    <property type="match status" value="1"/>
</dbReference>
<feature type="transmembrane region" description="Helical" evidence="7">
    <location>
        <begin position="367"/>
        <end position="389"/>
    </location>
</feature>
<feature type="transmembrane region" description="Helical" evidence="7">
    <location>
        <begin position="20"/>
        <end position="41"/>
    </location>
</feature>
<keyword evidence="4 7" id="KW-0812">Transmembrane</keyword>
<feature type="transmembrane region" description="Helical" evidence="7">
    <location>
        <begin position="487"/>
        <end position="506"/>
    </location>
</feature>
<evidence type="ECO:0000313" key="9">
    <source>
        <dbReference type="EMBL" id="UYM03972.1"/>
    </source>
</evidence>
<evidence type="ECO:0000256" key="1">
    <source>
        <dbReference type="ARBA" id="ARBA00004651"/>
    </source>
</evidence>
<evidence type="ECO:0000259" key="8">
    <source>
        <dbReference type="PROSITE" id="PS50850"/>
    </source>
</evidence>
<evidence type="ECO:0000313" key="10">
    <source>
        <dbReference type="Proteomes" id="UP001164390"/>
    </source>
</evidence>
<dbReference type="Pfam" id="PF07690">
    <property type="entry name" value="MFS_1"/>
    <property type="match status" value="1"/>
</dbReference>
<dbReference type="PANTHER" id="PTHR42718:SF49">
    <property type="entry name" value="EXPORT PROTEIN"/>
    <property type="match status" value="1"/>
</dbReference>
<organism evidence="9 10">
    <name type="scientific">Solicola gregarius</name>
    <dbReference type="NCBI Taxonomy" id="2908642"/>
    <lineage>
        <taxon>Bacteria</taxon>
        <taxon>Bacillati</taxon>
        <taxon>Actinomycetota</taxon>
        <taxon>Actinomycetes</taxon>
        <taxon>Propionibacteriales</taxon>
        <taxon>Nocardioidaceae</taxon>
        <taxon>Solicola</taxon>
    </lineage>
</organism>
<dbReference type="EMBL" id="CP094970">
    <property type="protein sequence ID" value="UYM03972.1"/>
    <property type="molecule type" value="Genomic_DNA"/>
</dbReference>
<gene>
    <name evidence="9" type="ORF">L0C25_15635</name>
</gene>
<feature type="transmembrane region" description="Helical" evidence="7">
    <location>
        <begin position="143"/>
        <end position="162"/>
    </location>
</feature>
<evidence type="ECO:0000256" key="4">
    <source>
        <dbReference type="ARBA" id="ARBA00022692"/>
    </source>
</evidence>
<dbReference type="InterPro" id="IPR011701">
    <property type="entry name" value="MFS"/>
</dbReference>
<feature type="transmembrane region" description="Helical" evidence="7">
    <location>
        <begin position="85"/>
        <end position="108"/>
    </location>
</feature>
<dbReference type="Gene3D" id="1.20.1250.20">
    <property type="entry name" value="MFS general substrate transporter like domains"/>
    <property type="match status" value="1"/>
</dbReference>
<keyword evidence="5 7" id="KW-1133">Transmembrane helix</keyword>
<feature type="transmembrane region" description="Helical" evidence="7">
    <location>
        <begin position="237"/>
        <end position="254"/>
    </location>
</feature>
<comment type="subcellular location">
    <subcellularLocation>
        <location evidence="1">Cell membrane</location>
        <topology evidence="1">Multi-pass membrane protein</topology>
    </subcellularLocation>
</comment>
<dbReference type="PROSITE" id="PS50850">
    <property type="entry name" value="MFS"/>
    <property type="match status" value="1"/>
</dbReference>
<evidence type="ECO:0000256" key="3">
    <source>
        <dbReference type="ARBA" id="ARBA00022475"/>
    </source>
</evidence>
<dbReference type="PANTHER" id="PTHR42718">
    <property type="entry name" value="MAJOR FACILITATOR SUPERFAMILY MULTIDRUG TRANSPORTER MFSC"/>
    <property type="match status" value="1"/>
</dbReference>
<dbReference type="GO" id="GO:0005886">
    <property type="term" value="C:plasma membrane"/>
    <property type="evidence" value="ECO:0007669"/>
    <property type="project" value="UniProtKB-SubCell"/>
</dbReference>
<evidence type="ECO:0000256" key="5">
    <source>
        <dbReference type="ARBA" id="ARBA00022989"/>
    </source>
</evidence>
<evidence type="ECO:0000256" key="7">
    <source>
        <dbReference type="SAM" id="Phobius"/>
    </source>
</evidence>
<keyword evidence="3" id="KW-1003">Cell membrane</keyword>
<keyword evidence="6 7" id="KW-0472">Membrane</keyword>
<dbReference type="InterPro" id="IPR020846">
    <property type="entry name" value="MFS_dom"/>
</dbReference>
<dbReference type="Proteomes" id="UP001164390">
    <property type="component" value="Chromosome"/>
</dbReference>
<evidence type="ECO:0000256" key="2">
    <source>
        <dbReference type="ARBA" id="ARBA00022448"/>
    </source>
</evidence>
<feature type="transmembrane region" description="Helical" evidence="7">
    <location>
        <begin position="410"/>
        <end position="427"/>
    </location>
</feature>
<feature type="domain" description="Major facilitator superfamily (MFS) profile" evidence="8">
    <location>
        <begin position="19"/>
        <end position="510"/>
    </location>
</feature>
<sequence length="512" mass="52555">MTTTTSVTAGRPRTRRGWTLAIVCTAIFMLLLDVTVVAVALGDMQQSLDASLADLQWVVDAYALSLACLLLTSATIGDRIGRRRVFLAGMVVFTVGSLACALAGNALALDLTRALQGIGGAMLFGTAIPIIGDTFREPKARAAAVGVFGATLGAATAIGPLVGGLLVDAAGWRWIFLVNVPVGVIALIAGARILPESRAEHPRRADWPGTTLLTITLLTLLLGLIRGHADGWTSAPILALFVGSAIACIAFLVCEVRTAEPMLDLALFRSRSYAGVSLAALAVSATVIASTTYLGLYFVNTFAYEPFDAGLRFLAFTVASFVAAPLAARLVDRVRAVWTVSGGLLLVTIGMAWMAQVDGSSEWTVFVPGFIIAGSGAGVLSACLTQAALDAVEPARAGMATGVVSTMRQVGVAAGVAVLGVLFYNSGVDATSDALAGSGVPADSARELGEAVGSGAGVSVLDQVPAAYRDGVATAVRDASATAMSDILWWGAIAAGIAMVLVVALMSRRPSR</sequence>
<feature type="transmembrane region" description="Helical" evidence="7">
    <location>
        <begin position="311"/>
        <end position="331"/>
    </location>
</feature>
<reference evidence="9" key="1">
    <citation type="submission" date="2022-01" db="EMBL/GenBank/DDBJ databases">
        <title>Nocardioidaceae gen. sp. A5X3R13.</title>
        <authorList>
            <person name="Lopez Marin M.A."/>
            <person name="Uhlik O."/>
        </authorList>
    </citation>
    <scope>NUCLEOTIDE SEQUENCE</scope>
    <source>
        <strain evidence="9">A5X3R13</strain>
    </source>
</reference>
<feature type="transmembrane region" description="Helical" evidence="7">
    <location>
        <begin position="61"/>
        <end position="78"/>
    </location>
</feature>
<keyword evidence="2" id="KW-0813">Transport</keyword>
<feature type="transmembrane region" description="Helical" evidence="7">
    <location>
        <begin position="275"/>
        <end position="299"/>
    </location>
</feature>
<dbReference type="InterPro" id="IPR036259">
    <property type="entry name" value="MFS_trans_sf"/>
</dbReference>
<dbReference type="NCBIfam" id="TIGR00711">
    <property type="entry name" value="efflux_EmrB"/>
    <property type="match status" value="1"/>
</dbReference>
<protein>
    <submittedName>
        <fullName evidence="9">MFS transporter</fullName>
    </submittedName>
</protein>
<feature type="transmembrane region" description="Helical" evidence="7">
    <location>
        <begin position="207"/>
        <end position="225"/>
    </location>
</feature>
<evidence type="ECO:0000256" key="6">
    <source>
        <dbReference type="ARBA" id="ARBA00023136"/>
    </source>
</evidence>
<feature type="transmembrane region" description="Helical" evidence="7">
    <location>
        <begin position="114"/>
        <end position="131"/>
    </location>
</feature>
<feature type="transmembrane region" description="Helical" evidence="7">
    <location>
        <begin position="336"/>
        <end position="355"/>
    </location>
</feature>
<dbReference type="GO" id="GO:0022857">
    <property type="term" value="F:transmembrane transporter activity"/>
    <property type="evidence" value="ECO:0007669"/>
    <property type="project" value="InterPro"/>
</dbReference>
<accession>A0AA46YJ68</accession>
<dbReference type="RefSeq" id="WP_271632615.1">
    <property type="nucleotide sequence ID" value="NZ_CP094970.1"/>
</dbReference>
<proteinExistence type="predicted"/>
<dbReference type="CDD" id="cd17321">
    <property type="entry name" value="MFS_MMR_MDR_like"/>
    <property type="match status" value="1"/>
</dbReference>